<feature type="domain" description="Aminotransferase-like plant mobile" evidence="1">
    <location>
        <begin position="42"/>
        <end position="210"/>
    </location>
</feature>
<reference evidence="2" key="2">
    <citation type="journal article" date="2018" name="Sci. Data">
        <title>The draft genome sequence of cork oak.</title>
        <authorList>
            <person name="Ramos A.M."/>
            <person name="Usie A."/>
            <person name="Barbosa P."/>
            <person name="Barros P.M."/>
            <person name="Capote T."/>
            <person name="Chaves I."/>
            <person name="Simoes F."/>
            <person name="Abreu I."/>
            <person name="Carrasquinho I."/>
            <person name="Faro C."/>
            <person name="Guimaraes J.B."/>
            <person name="Mendonca D."/>
            <person name="Nobrega F."/>
            <person name="Rodrigues L."/>
            <person name="Saibo N.J.M."/>
            <person name="Varela M.C."/>
            <person name="Egas C."/>
            <person name="Matos J."/>
            <person name="Miguel C.M."/>
            <person name="Oliveira M.M."/>
            <person name="Ricardo C.P."/>
            <person name="Goncalves S."/>
        </authorList>
    </citation>
    <scope>NUCLEOTIDE SEQUENCE [LARGE SCALE GENOMIC DNA]</scope>
    <source>
        <strain evidence="2">HL8</strain>
    </source>
</reference>
<comment type="caution">
    <text evidence="2">The sequence shown here is derived from an EMBL/GenBank/DDBJ whole genome shotgun (WGS) entry which is preliminary data.</text>
</comment>
<dbReference type="InterPro" id="IPR044824">
    <property type="entry name" value="MAIN-like"/>
</dbReference>
<proteinExistence type="predicted"/>
<reference evidence="2" key="3">
    <citation type="submission" date="2023-07" db="EMBL/GenBank/DDBJ databases">
        <title>An improved reference 1 genome and first organelle genomes of Quercus suber.</title>
        <authorList>
            <consortium name="Genosuber Consortium"/>
            <person name="Usie A."/>
            <person name="Serra O."/>
            <person name="Barros P."/>
        </authorList>
    </citation>
    <scope>NUCLEOTIDE SEQUENCE</scope>
    <source>
        <strain evidence="2">HL8</strain>
        <tissue evidence="2">Leaves</tissue>
    </source>
</reference>
<dbReference type="EMBL" id="PKMF04000019">
    <property type="protein sequence ID" value="KAK7858484.1"/>
    <property type="molecule type" value="Genomic_DNA"/>
</dbReference>
<dbReference type="InterPro" id="IPR019557">
    <property type="entry name" value="AminoTfrase-like_pln_mobile"/>
</dbReference>
<accession>A0AAW0M6Y8</accession>
<evidence type="ECO:0000259" key="1">
    <source>
        <dbReference type="Pfam" id="PF10536"/>
    </source>
</evidence>
<dbReference type="Pfam" id="PF10536">
    <property type="entry name" value="PMD"/>
    <property type="match status" value="1"/>
</dbReference>
<dbReference type="GO" id="GO:0010073">
    <property type="term" value="P:meristem maintenance"/>
    <property type="evidence" value="ECO:0007669"/>
    <property type="project" value="InterPro"/>
</dbReference>
<dbReference type="AlphaFoldDB" id="A0AAW0M6Y8"/>
<dbReference type="PANTHER" id="PTHR46033:SF8">
    <property type="entry name" value="PROTEIN MAINTENANCE OF MERISTEMS-LIKE"/>
    <property type="match status" value="1"/>
</dbReference>
<reference evidence="2" key="1">
    <citation type="submission" date="2017-12" db="EMBL/GenBank/DDBJ databases">
        <authorList>
            <person name="Barbosa P."/>
            <person name="Usie A."/>
            <person name="Ramos A.M."/>
        </authorList>
    </citation>
    <scope>NUCLEOTIDE SEQUENCE</scope>
    <source>
        <strain evidence="2">HL8</strain>
        <tissue evidence="2">Leaves</tissue>
    </source>
</reference>
<sequence>MDPHEAGPSIQTVLMRQPMHRSSLLWDAPLESEEAPGVLTCRHRNKVIERPRVKAKWLEDQFSNPLPADATEELVLQQYARFYILGMLGGTLFMDKSGERVSIMYLQFFNPISNGKKYSWGNAALSGLYRHLCNASKKTTKQIGGALLLVQLCAWVRFPHICPVMRHPHQVLPPGPLAIRWKGAKITTEHGMHVLRAYCLSLASLQPNQVDPTTGETKDDGVEDEY</sequence>
<organism evidence="2">
    <name type="scientific">Quercus suber</name>
    <name type="common">Cork oak</name>
    <dbReference type="NCBI Taxonomy" id="58331"/>
    <lineage>
        <taxon>Eukaryota</taxon>
        <taxon>Viridiplantae</taxon>
        <taxon>Streptophyta</taxon>
        <taxon>Embryophyta</taxon>
        <taxon>Tracheophyta</taxon>
        <taxon>Spermatophyta</taxon>
        <taxon>Magnoliopsida</taxon>
        <taxon>eudicotyledons</taxon>
        <taxon>Gunneridae</taxon>
        <taxon>Pentapetalae</taxon>
        <taxon>rosids</taxon>
        <taxon>fabids</taxon>
        <taxon>Fagales</taxon>
        <taxon>Fagaceae</taxon>
        <taxon>Quercus</taxon>
    </lineage>
</organism>
<evidence type="ECO:0000313" key="2">
    <source>
        <dbReference type="EMBL" id="KAK7858484.1"/>
    </source>
</evidence>
<protein>
    <submittedName>
        <fullName evidence="2">Protein main-like 1</fullName>
    </submittedName>
</protein>
<dbReference type="PANTHER" id="PTHR46033">
    <property type="entry name" value="PROTEIN MAIN-LIKE 2"/>
    <property type="match status" value="1"/>
</dbReference>
<gene>
    <name evidence="2" type="primary">MAIL1_2</name>
    <name evidence="2" type="ORF">CFP56_012281</name>
</gene>
<name>A0AAW0M6Y8_QUESU</name>